<evidence type="ECO:0000313" key="11">
    <source>
        <dbReference type="Proteomes" id="UP000552644"/>
    </source>
</evidence>
<dbReference type="Gene3D" id="3.10.170.10">
    <property type="match status" value="1"/>
</dbReference>
<protein>
    <submittedName>
        <fullName evidence="10">Zn-dependent metalloprotease</fullName>
    </submittedName>
</protein>
<dbReference type="GO" id="GO:0046872">
    <property type="term" value="F:metal ion binding"/>
    <property type="evidence" value="ECO:0007669"/>
    <property type="project" value="UniProtKB-KW"/>
</dbReference>
<keyword evidence="3 8" id="KW-0732">Signal</keyword>
<dbReference type="GO" id="GO:0006508">
    <property type="term" value="P:proteolysis"/>
    <property type="evidence" value="ECO:0007669"/>
    <property type="project" value="UniProtKB-KW"/>
</dbReference>
<dbReference type="Pfam" id="PF01447">
    <property type="entry name" value="Peptidase_M4"/>
    <property type="match status" value="1"/>
</dbReference>
<keyword evidence="6 10" id="KW-0482">Metalloprotease</keyword>
<dbReference type="CDD" id="cd12214">
    <property type="entry name" value="ChiA1_BD"/>
    <property type="match status" value="1"/>
</dbReference>
<evidence type="ECO:0000256" key="3">
    <source>
        <dbReference type="ARBA" id="ARBA00022729"/>
    </source>
</evidence>
<feature type="region of interest" description="Disordered" evidence="7">
    <location>
        <begin position="584"/>
        <end position="604"/>
    </location>
</feature>
<sequence length="895" mass="93744">MKPNGRSPIAALLSAALAANVLYGAPPAAATEAPAPGTHAPPDARARSRALDSADKALAGQARELLAGDGDTFERPMVVFGPRGLQYLTYRRLHHGLPVYGGDVIVATDREGGTVTTVTTGQRATLDGVATKPVVTAERAREIARNLLGTVTEQSAPRLTVHAAGTRPRLTWESVVKGSSKDGPSVLHVYVDAADGSITDRWDDVRRGIGHSFYNGDPVYLDTRATGDSYTLTDPLRPGVSCAGPDNRILTGPDDDWGDGTATNPETTCVDVLFAVQHEWDMMREWLGRNGIDGSGRAFPVRVGVNIPDATWSGSSVDIGHNVANTKPLSSLDVVGHEFGHAVFQTTSGGSGSGLEAYALNESTGDIFGALTEHYVNHPPELDEADYLVGEEVDYDGDRPLRNMYDPASLGDPGCYTPDLPNQEPHKAAGVQNHWFYLLAEGDRVAGRPEQSPVCAGTGVTGVGLRDAGEIFMGALNLKTVPWTHAKARTATVRAAFSIFPGCLHAQRVKDAWDAVGVAASPGEPTCPSEPRTFMVRPTESGGVVDQGASTAVTLRTRTLGAQSQDLTLSAEGLPEGANATFSPARVPSGADSTMTVTTSAPTPAGTHTVVVRATSATSPTLSHAANYRLTVTPASPANDFSVTLGRDTATVDRGTTATLTLSTATTRGDPQKVALSAVGLPDSVSFTFNPSTVTTGQNARVTVHPSAQTPPGLYLVTVRATGAARRTTTLRLNVRDPREPDFSVRLTPEAASVEVGGTTLSVLETTTDWGGPQRVDISASGIPAGVNVAANPRSIETGSSSTITFGTSATTAPGTYPITVSAVSTVGSVTRSATFTLTVKPRPVPAWRPYTPYAAGDRVTHGGTVYRCVIKHVSLPGWEPPRAPALWSRVQPAK</sequence>
<dbReference type="GO" id="GO:0004553">
    <property type="term" value="F:hydrolase activity, hydrolyzing O-glycosyl compounds"/>
    <property type="evidence" value="ECO:0007669"/>
    <property type="project" value="InterPro"/>
</dbReference>
<feature type="signal peptide" evidence="8">
    <location>
        <begin position="1"/>
        <end position="30"/>
    </location>
</feature>
<dbReference type="Pfam" id="PF07504">
    <property type="entry name" value="FTP"/>
    <property type="match status" value="1"/>
</dbReference>
<feature type="region of interest" description="Disordered" evidence="7">
    <location>
        <begin position="28"/>
        <end position="52"/>
    </location>
</feature>
<feature type="chain" id="PRO_5030557204" evidence="8">
    <location>
        <begin position="31"/>
        <end position="895"/>
    </location>
</feature>
<dbReference type="SUPFAM" id="SSF51055">
    <property type="entry name" value="Carbohydrate binding domain"/>
    <property type="match status" value="1"/>
</dbReference>
<evidence type="ECO:0000256" key="8">
    <source>
        <dbReference type="SAM" id="SignalP"/>
    </source>
</evidence>
<dbReference type="SUPFAM" id="SSF55486">
    <property type="entry name" value="Metalloproteases ('zincins'), catalytic domain"/>
    <property type="match status" value="1"/>
</dbReference>
<proteinExistence type="predicted"/>
<dbReference type="InterPro" id="IPR027268">
    <property type="entry name" value="Peptidase_M4/M1_CTD_sf"/>
</dbReference>
<feature type="compositionally biased region" description="Low complexity" evidence="7">
    <location>
        <begin position="28"/>
        <end position="41"/>
    </location>
</feature>
<dbReference type="Proteomes" id="UP000552644">
    <property type="component" value="Unassembled WGS sequence"/>
</dbReference>
<keyword evidence="1 10" id="KW-0645">Protease</keyword>
<gene>
    <name evidence="10" type="ORF">FHS44_000015</name>
</gene>
<feature type="compositionally biased region" description="Polar residues" evidence="7">
    <location>
        <begin position="591"/>
        <end position="602"/>
    </location>
</feature>
<dbReference type="AlphaFoldDB" id="A0A7W7VJW9"/>
<dbReference type="InterPro" id="IPR003610">
    <property type="entry name" value="CBM5/12"/>
</dbReference>
<dbReference type="CDD" id="cd09597">
    <property type="entry name" value="M4_TLP"/>
    <property type="match status" value="1"/>
</dbReference>
<comment type="caution">
    <text evidence="10">The sequence shown here is derived from an EMBL/GenBank/DDBJ whole genome shotgun (WGS) entry which is preliminary data.</text>
</comment>
<feature type="domain" description="Chitin-binding type-3" evidence="9">
    <location>
        <begin position="845"/>
        <end position="891"/>
    </location>
</feature>
<dbReference type="EMBL" id="JACHJP010000001">
    <property type="protein sequence ID" value="MBB4912943.1"/>
    <property type="molecule type" value="Genomic_DNA"/>
</dbReference>
<dbReference type="InterPro" id="IPR011096">
    <property type="entry name" value="FTP_domain"/>
</dbReference>
<dbReference type="GO" id="GO:0004222">
    <property type="term" value="F:metalloendopeptidase activity"/>
    <property type="evidence" value="ECO:0007669"/>
    <property type="project" value="InterPro"/>
</dbReference>
<keyword evidence="4" id="KW-0378">Hydrolase</keyword>
<dbReference type="Gene3D" id="1.10.390.10">
    <property type="entry name" value="Neutral Protease Domain 2"/>
    <property type="match status" value="1"/>
</dbReference>
<evidence type="ECO:0000313" key="10">
    <source>
        <dbReference type="EMBL" id="MBB4912943.1"/>
    </source>
</evidence>
<dbReference type="InterPro" id="IPR050728">
    <property type="entry name" value="Zinc_Metalloprotease_M4"/>
</dbReference>
<dbReference type="Gene3D" id="2.10.10.20">
    <property type="entry name" value="Carbohydrate-binding module superfamily 5/12"/>
    <property type="match status" value="1"/>
</dbReference>
<organism evidence="10 11">
    <name type="scientific">Streptosporangium saharense</name>
    <dbReference type="NCBI Taxonomy" id="1706840"/>
    <lineage>
        <taxon>Bacteria</taxon>
        <taxon>Bacillati</taxon>
        <taxon>Actinomycetota</taxon>
        <taxon>Actinomycetes</taxon>
        <taxon>Streptosporangiales</taxon>
        <taxon>Streptosporangiaceae</taxon>
        <taxon>Streptosporangium</taxon>
    </lineage>
</organism>
<dbReference type="InterPro" id="IPR001570">
    <property type="entry name" value="Peptidase_M4_C_domain"/>
</dbReference>
<dbReference type="Pfam" id="PF02868">
    <property type="entry name" value="Peptidase_M4_C"/>
    <property type="match status" value="1"/>
</dbReference>
<evidence type="ECO:0000256" key="4">
    <source>
        <dbReference type="ARBA" id="ARBA00022801"/>
    </source>
</evidence>
<accession>A0A7W7VJW9</accession>
<dbReference type="InterPro" id="IPR036573">
    <property type="entry name" value="CBM_sf_5/12"/>
</dbReference>
<feature type="compositionally biased region" description="Basic and acidic residues" evidence="7">
    <location>
        <begin position="42"/>
        <end position="52"/>
    </location>
</feature>
<name>A0A7W7VJW9_9ACTN</name>
<evidence type="ECO:0000256" key="2">
    <source>
        <dbReference type="ARBA" id="ARBA00022723"/>
    </source>
</evidence>
<keyword evidence="2" id="KW-0479">Metal-binding</keyword>
<evidence type="ECO:0000256" key="7">
    <source>
        <dbReference type="SAM" id="MobiDB-lite"/>
    </source>
</evidence>
<dbReference type="GO" id="GO:0005576">
    <property type="term" value="C:extracellular region"/>
    <property type="evidence" value="ECO:0007669"/>
    <property type="project" value="InterPro"/>
</dbReference>
<dbReference type="SMART" id="SM00495">
    <property type="entry name" value="ChtBD3"/>
    <property type="match status" value="1"/>
</dbReference>
<keyword evidence="11" id="KW-1185">Reference proteome</keyword>
<dbReference type="GO" id="GO:0030246">
    <property type="term" value="F:carbohydrate binding"/>
    <property type="evidence" value="ECO:0007669"/>
    <property type="project" value="InterPro"/>
</dbReference>
<dbReference type="Pfam" id="PF02839">
    <property type="entry name" value="CBM_5_12"/>
    <property type="match status" value="1"/>
</dbReference>
<dbReference type="InterPro" id="IPR013856">
    <property type="entry name" value="Peptidase_M4_domain"/>
</dbReference>
<evidence type="ECO:0000256" key="1">
    <source>
        <dbReference type="ARBA" id="ARBA00022670"/>
    </source>
</evidence>
<reference evidence="10 11" key="1">
    <citation type="submission" date="2020-08" db="EMBL/GenBank/DDBJ databases">
        <title>Genomic Encyclopedia of Type Strains, Phase III (KMG-III): the genomes of soil and plant-associated and newly described type strains.</title>
        <authorList>
            <person name="Whitman W."/>
        </authorList>
    </citation>
    <scope>NUCLEOTIDE SEQUENCE [LARGE SCALE GENOMIC DNA]</scope>
    <source>
        <strain evidence="10 11">CECT 8840</strain>
    </source>
</reference>
<keyword evidence="5" id="KW-0862">Zinc</keyword>
<dbReference type="RefSeq" id="WP_184711782.1">
    <property type="nucleotide sequence ID" value="NZ_JACHJP010000001.1"/>
</dbReference>
<dbReference type="GO" id="GO:0005975">
    <property type="term" value="P:carbohydrate metabolic process"/>
    <property type="evidence" value="ECO:0007669"/>
    <property type="project" value="InterPro"/>
</dbReference>
<dbReference type="PANTHER" id="PTHR33794:SF1">
    <property type="entry name" value="BACILLOLYSIN"/>
    <property type="match status" value="1"/>
</dbReference>
<evidence type="ECO:0000256" key="6">
    <source>
        <dbReference type="ARBA" id="ARBA00023049"/>
    </source>
</evidence>
<dbReference type="PANTHER" id="PTHR33794">
    <property type="entry name" value="BACILLOLYSIN"/>
    <property type="match status" value="1"/>
</dbReference>
<evidence type="ECO:0000259" key="9">
    <source>
        <dbReference type="SMART" id="SM00495"/>
    </source>
</evidence>
<evidence type="ECO:0000256" key="5">
    <source>
        <dbReference type="ARBA" id="ARBA00022833"/>
    </source>
</evidence>